<sequence length="204" mass="23608">MNKSLFISVISVCALTASMSALADPSWGNDRGSNSNAQPRSNNVYASSQGSRPAQNQAWNTHSGWQQQGNQAQNWRGQTANNQTWSNRTGNNQGWNNQHWNSQNWNNQNAHNQNQYNYRYGSDRDRYTYVNRGSDVYRDRVIYRTGDRLPMVYRTSRYYVNDWQNYHLNEPPRGYRWANVDGNYILVALATGIISQILFGGNYY</sequence>
<evidence type="ECO:0000313" key="3">
    <source>
        <dbReference type="EMBL" id="MDQ9071420.1"/>
    </source>
</evidence>
<dbReference type="Pfam" id="PF11776">
    <property type="entry name" value="RcnB"/>
    <property type="match status" value="1"/>
</dbReference>
<accession>A0AAW8JJT4</accession>
<feature type="chain" id="PRO_5043712414" evidence="2">
    <location>
        <begin position="24"/>
        <end position="204"/>
    </location>
</feature>
<proteinExistence type="predicted"/>
<name>A0AAW8JJT4_9GAMM</name>
<keyword evidence="2" id="KW-0732">Signal</keyword>
<dbReference type="AlphaFoldDB" id="A0AAW8JJT4"/>
<feature type="compositionally biased region" description="Polar residues" evidence="1">
    <location>
        <begin position="79"/>
        <end position="90"/>
    </location>
</feature>
<feature type="signal peptide" evidence="2">
    <location>
        <begin position="1"/>
        <end position="23"/>
    </location>
</feature>
<evidence type="ECO:0000256" key="2">
    <source>
        <dbReference type="SAM" id="SignalP"/>
    </source>
</evidence>
<dbReference type="Gene3D" id="3.10.450.160">
    <property type="entry name" value="inner membrane protein cigr"/>
    <property type="match status" value="1"/>
</dbReference>
<comment type="caution">
    <text evidence="3">The sequence shown here is derived from an EMBL/GenBank/DDBJ whole genome shotgun (WGS) entry which is preliminary data.</text>
</comment>
<protein>
    <submittedName>
        <fullName evidence="3">RcnB family protein</fullName>
    </submittedName>
</protein>
<dbReference type="Proteomes" id="UP001243195">
    <property type="component" value="Unassembled WGS sequence"/>
</dbReference>
<gene>
    <name evidence="3" type="ORF">RFH51_08125</name>
</gene>
<feature type="region of interest" description="Disordered" evidence="1">
    <location>
        <begin position="28"/>
        <end position="110"/>
    </location>
</feature>
<evidence type="ECO:0000256" key="1">
    <source>
        <dbReference type="SAM" id="MobiDB-lite"/>
    </source>
</evidence>
<evidence type="ECO:0000313" key="4">
    <source>
        <dbReference type="Proteomes" id="UP001243195"/>
    </source>
</evidence>
<dbReference type="EMBL" id="JAVIDA010000008">
    <property type="protein sequence ID" value="MDQ9071420.1"/>
    <property type="molecule type" value="Genomic_DNA"/>
</dbReference>
<reference evidence="3" key="1">
    <citation type="submission" date="2023-08" db="EMBL/GenBank/DDBJ databases">
        <title>Emergence of clinically-relevant ST2 carbapenem-resistant Acinetobacter baumannii strains in hospital sewages in Zhejiang, East of China.</title>
        <authorList>
            <person name="Kaichao C."/>
            <person name="Zhang R."/>
        </authorList>
    </citation>
    <scope>NUCLEOTIDE SEQUENCE</scope>
    <source>
        <strain evidence="3">M-SY-60</strain>
    </source>
</reference>
<organism evidence="3 4">
    <name type="scientific">Acinetobacter gerneri</name>
    <dbReference type="NCBI Taxonomy" id="202952"/>
    <lineage>
        <taxon>Bacteria</taxon>
        <taxon>Pseudomonadati</taxon>
        <taxon>Pseudomonadota</taxon>
        <taxon>Gammaproteobacteria</taxon>
        <taxon>Moraxellales</taxon>
        <taxon>Moraxellaceae</taxon>
        <taxon>Acinetobacter</taxon>
    </lineage>
</organism>
<feature type="compositionally biased region" description="Polar residues" evidence="1">
    <location>
        <begin position="31"/>
        <end position="63"/>
    </location>
</feature>
<dbReference type="InterPro" id="IPR024572">
    <property type="entry name" value="RcnB"/>
</dbReference>
<feature type="compositionally biased region" description="Low complexity" evidence="1">
    <location>
        <begin position="64"/>
        <end position="78"/>
    </location>
</feature>
<dbReference type="RefSeq" id="WP_308955745.1">
    <property type="nucleotide sequence ID" value="NZ_JAVICY010000007.1"/>
</dbReference>
<feature type="compositionally biased region" description="Low complexity" evidence="1">
    <location>
        <begin position="91"/>
        <end position="110"/>
    </location>
</feature>